<organism evidence="1">
    <name type="scientific">Xenorhabdus bovienii str. puntauvense</name>
    <dbReference type="NCBI Taxonomy" id="1398201"/>
    <lineage>
        <taxon>Bacteria</taxon>
        <taxon>Pseudomonadati</taxon>
        <taxon>Pseudomonadota</taxon>
        <taxon>Gammaproteobacteria</taxon>
        <taxon>Enterobacterales</taxon>
        <taxon>Morganellaceae</taxon>
        <taxon>Xenorhabdus</taxon>
    </lineage>
</organism>
<dbReference type="Pfam" id="PF14103">
    <property type="entry name" value="DUF4276"/>
    <property type="match status" value="1"/>
</dbReference>
<protein>
    <recommendedName>
        <fullName evidence="2">DUF4276 family protein</fullName>
    </recommendedName>
</protein>
<gene>
    <name evidence="1" type="ORF">XBP1_2370021</name>
</gene>
<dbReference type="InterPro" id="IPR025455">
    <property type="entry name" value="DUF4276"/>
</dbReference>
<dbReference type="Proteomes" id="UP000028511">
    <property type="component" value="Unassembled WGS sequence"/>
</dbReference>
<dbReference type="EMBL" id="CBSW010000154">
    <property type="protein sequence ID" value="CDG96917.1"/>
    <property type="molecule type" value="Genomic_DNA"/>
</dbReference>
<evidence type="ECO:0000313" key="1">
    <source>
        <dbReference type="EMBL" id="CDG96917.1"/>
    </source>
</evidence>
<dbReference type="AlphaFoldDB" id="A0A077NEX9"/>
<accession>A0A077NEX9</accession>
<dbReference type="HOGENOM" id="CLU_108966_0_0_6"/>
<sequence>MGEERSWRAAVIRLHVTAEGQTEKAFVSRVLAPHLATFGVYADARCVLTGRDKRVSKEYRGGLLSYQKAKVDIQTWMKEDRDRNCRFTTMFDLYALPDDFPNYRQANQQDAYSRVRILEDAFLNDVKDERFIPYIQLHEFEALIFSDPAKLDWEYLEHDTAIASLVSMAEDQNPELINDGKETAPSKRIFNVLSDYDKVSAGVSVVEHIGLQKLREKCRHFNEWVTQLENLSR</sequence>
<reference evidence="1" key="1">
    <citation type="submission" date="2013-07" db="EMBL/GenBank/DDBJ databases">
        <title>Sub-species coevolution in mutualistic symbiosis.</title>
        <authorList>
            <person name="Murfin K."/>
            <person name="Klassen J."/>
            <person name="Lee M."/>
            <person name="Forst S."/>
            <person name="Stock P."/>
            <person name="Goodrich-Blair H."/>
        </authorList>
    </citation>
    <scope>NUCLEOTIDE SEQUENCE [LARGE SCALE GENOMIC DNA]</scope>
    <source>
        <strain evidence="1">Puntauvense</strain>
    </source>
</reference>
<evidence type="ECO:0008006" key="2">
    <source>
        <dbReference type="Google" id="ProtNLM"/>
    </source>
</evidence>
<proteinExistence type="predicted"/>
<name>A0A077NEX9_XENBV</name>
<comment type="caution">
    <text evidence="1">The sequence shown here is derived from an EMBL/GenBank/DDBJ whole genome shotgun (WGS) entry which is preliminary data.</text>
</comment>